<dbReference type="Proteomes" id="UP001595850">
    <property type="component" value="Unassembled WGS sequence"/>
</dbReference>
<dbReference type="InterPro" id="IPR036415">
    <property type="entry name" value="Lamin_tail_dom_sf"/>
</dbReference>
<evidence type="ECO:0000259" key="2">
    <source>
        <dbReference type="PROSITE" id="PS51841"/>
    </source>
</evidence>
<evidence type="ECO:0000313" key="4">
    <source>
        <dbReference type="Proteomes" id="UP001595850"/>
    </source>
</evidence>
<dbReference type="PROSITE" id="PS51841">
    <property type="entry name" value="LTD"/>
    <property type="match status" value="1"/>
</dbReference>
<gene>
    <name evidence="3" type="ORF">ACFOWE_17890</name>
</gene>
<keyword evidence="1" id="KW-0732">Signal</keyword>
<feature type="signal peptide" evidence="1">
    <location>
        <begin position="1"/>
        <end position="31"/>
    </location>
</feature>
<dbReference type="SUPFAM" id="SSF74853">
    <property type="entry name" value="Lamin A/C globular tail domain"/>
    <property type="match status" value="1"/>
</dbReference>
<feature type="non-terminal residue" evidence="3">
    <location>
        <position position="197"/>
    </location>
</feature>
<dbReference type="InterPro" id="IPR001322">
    <property type="entry name" value="Lamin_tail_dom"/>
</dbReference>
<feature type="chain" id="PRO_5045691684" evidence="1">
    <location>
        <begin position="32"/>
        <end position="197"/>
    </location>
</feature>
<protein>
    <submittedName>
        <fullName evidence="3">Lamin tail domain-containing protein</fullName>
    </submittedName>
</protein>
<keyword evidence="4" id="KW-1185">Reference proteome</keyword>
<evidence type="ECO:0000256" key="1">
    <source>
        <dbReference type="SAM" id="SignalP"/>
    </source>
</evidence>
<comment type="caution">
    <text evidence="3">The sequence shown here is derived from an EMBL/GenBank/DDBJ whole genome shotgun (WGS) entry which is preliminary data.</text>
</comment>
<dbReference type="Pfam" id="PF00932">
    <property type="entry name" value="LTD"/>
    <property type="match status" value="1"/>
</dbReference>
<organism evidence="3 4">
    <name type="scientific">Planomonospora corallina</name>
    <dbReference type="NCBI Taxonomy" id="1806052"/>
    <lineage>
        <taxon>Bacteria</taxon>
        <taxon>Bacillati</taxon>
        <taxon>Actinomycetota</taxon>
        <taxon>Actinomycetes</taxon>
        <taxon>Streptosporangiales</taxon>
        <taxon>Streptosporangiaceae</taxon>
        <taxon>Planomonospora</taxon>
    </lineage>
</organism>
<reference evidence="4" key="1">
    <citation type="journal article" date="2019" name="Int. J. Syst. Evol. Microbiol.">
        <title>The Global Catalogue of Microorganisms (GCM) 10K type strain sequencing project: providing services to taxonomists for standard genome sequencing and annotation.</title>
        <authorList>
            <consortium name="The Broad Institute Genomics Platform"/>
            <consortium name="The Broad Institute Genome Sequencing Center for Infectious Disease"/>
            <person name="Wu L."/>
            <person name="Ma J."/>
        </authorList>
    </citation>
    <scope>NUCLEOTIDE SEQUENCE [LARGE SCALE GENOMIC DNA]</scope>
    <source>
        <strain evidence="4">TBRC 4489</strain>
    </source>
</reference>
<sequence length="197" mass="19078">MRALSRAIAALATLGVTAAGVAALTPSPALAAPGTVVISQVYGGGGNSGAPYASDFVELFNRSSAPVTLDGWSVQYTSATGTGPFGSNKVALAGTLAPGQYHLVQLAGGANGAALPAPDSTGTINMSGSSGKVALARTAEGLACNGGSAPCTAEQTALIADLVGYGTADYSEGKAAPTLSTATAGFRKNHGCADTDA</sequence>
<feature type="domain" description="LTD" evidence="2">
    <location>
        <begin position="24"/>
        <end position="167"/>
    </location>
</feature>
<dbReference type="RefSeq" id="WP_377289096.1">
    <property type="nucleotide sequence ID" value="NZ_JBHSBM010000017.1"/>
</dbReference>
<name>A0ABV8IEB6_9ACTN</name>
<proteinExistence type="predicted"/>
<accession>A0ABV8IEB6</accession>
<dbReference type="EMBL" id="JBHSBM010000017">
    <property type="protein sequence ID" value="MFC4060180.1"/>
    <property type="molecule type" value="Genomic_DNA"/>
</dbReference>
<evidence type="ECO:0000313" key="3">
    <source>
        <dbReference type="EMBL" id="MFC4060180.1"/>
    </source>
</evidence>